<feature type="compositionally biased region" description="Low complexity" evidence="1">
    <location>
        <begin position="14"/>
        <end position="24"/>
    </location>
</feature>
<gene>
    <name evidence="2" type="ORF">FKW44_020049</name>
</gene>
<dbReference type="SUPFAM" id="SSF54001">
    <property type="entry name" value="Cysteine proteinases"/>
    <property type="match status" value="1"/>
</dbReference>
<reference evidence="3" key="1">
    <citation type="submission" date="2021-01" db="EMBL/GenBank/DDBJ databases">
        <title>Caligus Genome Assembly.</title>
        <authorList>
            <person name="Gallardo-Escarate C."/>
        </authorList>
    </citation>
    <scope>NUCLEOTIDE SEQUENCE [LARGE SCALE GENOMIC DNA]</scope>
</reference>
<feature type="region of interest" description="Disordered" evidence="1">
    <location>
        <begin position="1"/>
        <end position="31"/>
    </location>
</feature>
<dbReference type="OrthoDB" id="429671at2759"/>
<feature type="non-terminal residue" evidence="2">
    <location>
        <position position="1"/>
    </location>
</feature>
<evidence type="ECO:0000313" key="3">
    <source>
        <dbReference type="Proteomes" id="UP000595437"/>
    </source>
</evidence>
<proteinExistence type="predicted"/>
<evidence type="ECO:0000256" key="1">
    <source>
        <dbReference type="SAM" id="MobiDB-lite"/>
    </source>
</evidence>
<protein>
    <submittedName>
        <fullName evidence="2">Ubiquitin specific peptidase 10</fullName>
    </submittedName>
</protein>
<feature type="non-terminal residue" evidence="2">
    <location>
        <position position="81"/>
    </location>
</feature>
<sequence>RISPNNAASLEDCSSSTVASSSTTRGVPQENESLGEFLRSYSLNHRSFTVKPRGLSNRSNWCFANAILQALLGCRPSSTSS</sequence>
<dbReference type="Proteomes" id="UP000595437">
    <property type="component" value="Chromosome 14"/>
</dbReference>
<dbReference type="EMBL" id="CP045903">
    <property type="protein sequence ID" value="QQP39231.1"/>
    <property type="molecule type" value="Genomic_DNA"/>
</dbReference>
<accession>A0A7T8GXC4</accession>
<dbReference type="AlphaFoldDB" id="A0A7T8GXC4"/>
<dbReference type="InterPro" id="IPR038765">
    <property type="entry name" value="Papain-like_cys_pep_sf"/>
</dbReference>
<evidence type="ECO:0000313" key="2">
    <source>
        <dbReference type="EMBL" id="QQP39231.1"/>
    </source>
</evidence>
<organism evidence="2 3">
    <name type="scientific">Caligus rogercresseyi</name>
    <name type="common">Sea louse</name>
    <dbReference type="NCBI Taxonomy" id="217165"/>
    <lineage>
        <taxon>Eukaryota</taxon>
        <taxon>Metazoa</taxon>
        <taxon>Ecdysozoa</taxon>
        <taxon>Arthropoda</taxon>
        <taxon>Crustacea</taxon>
        <taxon>Multicrustacea</taxon>
        <taxon>Hexanauplia</taxon>
        <taxon>Copepoda</taxon>
        <taxon>Siphonostomatoida</taxon>
        <taxon>Caligidae</taxon>
        <taxon>Caligus</taxon>
    </lineage>
</organism>
<name>A0A7T8GXC4_CALRO</name>
<dbReference type="Gene3D" id="3.90.70.10">
    <property type="entry name" value="Cysteine proteinases"/>
    <property type="match status" value="1"/>
</dbReference>
<keyword evidence="3" id="KW-1185">Reference proteome</keyword>